<comment type="similarity">
    <text evidence="1">Belongs to the anhydro-N-acetylmuramic acid kinase family.</text>
</comment>
<evidence type="ECO:0000313" key="3">
    <source>
        <dbReference type="Proteomes" id="UP001354931"/>
    </source>
</evidence>
<dbReference type="InterPro" id="IPR043129">
    <property type="entry name" value="ATPase_NBD"/>
</dbReference>
<dbReference type="Pfam" id="PF03702">
    <property type="entry name" value="AnmK"/>
    <property type="match status" value="1"/>
</dbReference>
<dbReference type="PANTHER" id="PTHR30605">
    <property type="entry name" value="ANHYDRO-N-ACETYLMURAMIC ACID KINASE"/>
    <property type="match status" value="1"/>
</dbReference>
<dbReference type="Proteomes" id="UP001354931">
    <property type="component" value="Unassembled WGS sequence"/>
</dbReference>
<dbReference type="SUPFAM" id="SSF53067">
    <property type="entry name" value="Actin-like ATPase domain"/>
    <property type="match status" value="1"/>
</dbReference>
<comment type="catalytic activity">
    <reaction evidence="1">
        <text>1,6-anhydro-N-acetyl-beta-muramate + ATP + H2O = N-acetyl-D-muramate 6-phosphate + ADP + H(+)</text>
        <dbReference type="Rhea" id="RHEA:24952"/>
        <dbReference type="ChEBI" id="CHEBI:15377"/>
        <dbReference type="ChEBI" id="CHEBI:15378"/>
        <dbReference type="ChEBI" id="CHEBI:30616"/>
        <dbReference type="ChEBI" id="CHEBI:58690"/>
        <dbReference type="ChEBI" id="CHEBI:58722"/>
        <dbReference type="ChEBI" id="CHEBI:456216"/>
        <dbReference type="EC" id="2.7.1.170"/>
    </reaction>
</comment>
<keyword evidence="1" id="KW-0119">Carbohydrate metabolism</keyword>
<dbReference type="PANTHER" id="PTHR30605:SF0">
    <property type="entry name" value="ANHYDRO-N-ACETYLMURAMIC ACID KINASE"/>
    <property type="match status" value="1"/>
</dbReference>
<dbReference type="GO" id="GO:0016301">
    <property type="term" value="F:kinase activity"/>
    <property type="evidence" value="ECO:0007669"/>
    <property type="project" value="UniProtKB-KW"/>
</dbReference>
<keyword evidence="1" id="KW-0067">ATP-binding</keyword>
<dbReference type="Gene3D" id="3.30.420.40">
    <property type="match status" value="2"/>
</dbReference>
<organism evidence="2 3">
    <name type="scientific">Streptomyces endophyticus</name>
    <dbReference type="NCBI Taxonomy" id="714166"/>
    <lineage>
        <taxon>Bacteria</taxon>
        <taxon>Bacillati</taxon>
        <taxon>Actinomycetota</taxon>
        <taxon>Actinomycetes</taxon>
        <taxon>Kitasatosporales</taxon>
        <taxon>Streptomycetaceae</taxon>
        <taxon>Streptomyces</taxon>
    </lineage>
</organism>
<keyword evidence="1 2" id="KW-0418">Kinase</keyword>
<dbReference type="EC" id="2.7.1.170" evidence="1"/>
<evidence type="ECO:0000313" key="2">
    <source>
        <dbReference type="EMBL" id="MEB8338821.1"/>
    </source>
</evidence>
<feature type="binding site" evidence="1">
    <location>
        <begin position="9"/>
        <end position="16"/>
    </location>
    <ligand>
        <name>ATP</name>
        <dbReference type="ChEBI" id="CHEBI:30616"/>
    </ligand>
</feature>
<comment type="caution">
    <text evidence="2">The sequence shown here is derived from an EMBL/GenBank/DDBJ whole genome shotgun (WGS) entry which is preliminary data.</text>
</comment>
<evidence type="ECO:0000256" key="1">
    <source>
        <dbReference type="HAMAP-Rule" id="MF_01270"/>
    </source>
</evidence>
<sequence>MRVLGMISGTSHDGIDVAVVDFTQDGTTLRGHLAHHGSTPYAPRLRADLVAALPPRRITAADVCALDTRIGQAFADAARAALDQAPADAVCSHGQTLYHWVEGNTARGTLQIGGPAWIAQGTGLPVVSDLRSADVAAGGQGAPLVPLLDRMLLAPDVEKGLRVGALNLGGIANLTVAAPGCEPAAWDIGPANALIDAVVADSPDTADVFDRDGRLAASGTVDDELLAGLLTEPYYALAPPKSCGKELFDALYVSGYVEKAARRSGRRPALDDVVATLTALTAETVARTVREARLDVLYVSGGGLRNPALMAAITGRLDGLPVRSSDALGVPSDAKEALAFALIGWHSLHGLPGNVVACTGASRERVLGQLTLGERGLMTPGAPPPRPERLVVTGGVA</sequence>
<reference evidence="2 3" key="1">
    <citation type="submission" date="2022-10" db="EMBL/GenBank/DDBJ databases">
        <authorList>
            <person name="Xie J."/>
            <person name="Shen N."/>
        </authorList>
    </citation>
    <scope>NUCLEOTIDE SEQUENCE [LARGE SCALE GENOMIC DNA]</scope>
    <source>
        <strain evidence="2 3">YIM65594</strain>
    </source>
</reference>
<name>A0ABU6F7J0_9ACTN</name>
<dbReference type="RefSeq" id="WP_326016713.1">
    <property type="nucleotide sequence ID" value="NZ_JAOZYC010000104.1"/>
</dbReference>
<dbReference type="NCBIfam" id="NF007146">
    <property type="entry name" value="PRK09585.2-6"/>
    <property type="match status" value="1"/>
</dbReference>
<comment type="function">
    <text evidence="1">Catalyzes the specific phosphorylation of 1,6-anhydro-N-acetylmuramic acid (anhMurNAc) with the simultaneous cleavage of the 1,6-anhydro ring, generating MurNAc-6-P. Is required for the utilization of anhMurNAc either imported from the medium or derived from its own cell wall murein, and thus plays a role in cell wall recycling.</text>
</comment>
<accession>A0ABU6F7J0</accession>
<keyword evidence="1" id="KW-0547">Nucleotide-binding</keyword>
<protein>
    <recommendedName>
        <fullName evidence="1">Anhydro-N-acetylmuramic acid kinase</fullName>
        <ecNumber evidence="1">2.7.1.170</ecNumber>
    </recommendedName>
    <alternativeName>
        <fullName evidence="1">AnhMurNAc kinase</fullName>
    </alternativeName>
</protein>
<dbReference type="HAMAP" id="MF_01270">
    <property type="entry name" value="AnhMurNAc_kinase"/>
    <property type="match status" value="1"/>
</dbReference>
<dbReference type="EMBL" id="JAOZYC010000104">
    <property type="protein sequence ID" value="MEB8338821.1"/>
    <property type="molecule type" value="Genomic_DNA"/>
</dbReference>
<keyword evidence="3" id="KW-1185">Reference proteome</keyword>
<gene>
    <name evidence="1" type="primary">anmK</name>
    <name evidence="2" type="ORF">OKJ99_15095</name>
</gene>
<proteinExistence type="inferred from homology"/>
<comment type="pathway">
    <text evidence="1">Cell wall biogenesis; peptidoglycan recycling.</text>
</comment>
<keyword evidence="1 2" id="KW-0808">Transferase</keyword>
<comment type="pathway">
    <text evidence="1">Amino-sugar metabolism; 1,6-anhydro-N-acetylmuramate degradation.</text>
</comment>
<dbReference type="InterPro" id="IPR005338">
    <property type="entry name" value="Anhydro_N_Ac-Mur_kinase"/>
</dbReference>